<keyword evidence="1" id="KW-0732">Signal</keyword>
<feature type="chain" id="PRO_5026039636" evidence="1">
    <location>
        <begin position="30"/>
        <end position="303"/>
    </location>
</feature>
<dbReference type="SUPFAM" id="SSF53850">
    <property type="entry name" value="Periplasmic binding protein-like II"/>
    <property type="match status" value="1"/>
</dbReference>
<evidence type="ECO:0000313" key="2">
    <source>
        <dbReference type="EMBL" id="MRW93710.1"/>
    </source>
</evidence>
<feature type="signal peptide" evidence="1">
    <location>
        <begin position="1"/>
        <end position="29"/>
    </location>
</feature>
<name>A0A6I2L7H6_9BURK</name>
<protein>
    <submittedName>
        <fullName evidence="2">Transporter substrate-binding domain-containing protein</fullName>
    </submittedName>
</protein>
<dbReference type="EMBL" id="WKJK01000019">
    <property type="protein sequence ID" value="MRW93710.1"/>
    <property type="molecule type" value="Genomic_DNA"/>
</dbReference>
<comment type="caution">
    <text evidence="2">The sequence shown here is derived from an EMBL/GenBank/DDBJ whole genome shotgun (WGS) entry which is preliminary data.</text>
</comment>
<keyword evidence="3" id="KW-1185">Reference proteome</keyword>
<accession>A0A6I2L7H6</accession>
<dbReference type="RefSeq" id="WP_154382400.1">
    <property type="nucleotide sequence ID" value="NZ_WKJK01000019.1"/>
</dbReference>
<evidence type="ECO:0000256" key="1">
    <source>
        <dbReference type="SAM" id="SignalP"/>
    </source>
</evidence>
<organism evidence="2 3">
    <name type="scientific">Duganella guangzhouensis</name>
    <dbReference type="NCBI Taxonomy" id="2666084"/>
    <lineage>
        <taxon>Bacteria</taxon>
        <taxon>Pseudomonadati</taxon>
        <taxon>Pseudomonadota</taxon>
        <taxon>Betaproteobacteria</taxon>
        <taxon>Burkholderiales</taxon>
        <taxon>Oxalobacteraceae</taxon>
        <taxon>Telluria group</taxon>
        <taxon>Duganella</taxon>
    </lineage>
</organism>
<dbReference type="Gene3D" id="3.40.190.10">
    <property type="entry name" value="Periplasmic binding protein-like II"/>
    <property type="match status" value="2"/>
</dbReference>
<dbReference type="AlphaFoldDB" id="A0A6I2L7H6"/>
<reference evidence="2 3" key="1">
    <citation type="submission" date="2019-11" db="EMBL/GenBank/DDBJ databases">
        <title>Novel species isolated from a subtropical stream in China.</title>
        <authorList>
            <person name="Lu H."/>
        </authorList>
    </citation>
    <scope>NUCLEOTIDE SEQUENCE [LARGE SCALE GENOMIC DNA]</scope>
    <source>
        <strain evidence="2 3">FT80W</strain>
    </source>
</reference>
<dbReference type="PROSITE" id="PS51318">
    <property type="entry name" value="TAT"/>
    <property type="match status" value="1"/>
</dbReference>
<dbReference type="Proteomes" id="UP000433309">
    <property type="component" value="Unassembled WGS sequence"/>
</dbReference>
<sequence length="303" mass="33834">MQSSYTPVSRRDVLLALAALALSARGVRAANAAMAYLYYEWGRTPKRDDYQVAALTLALKKTEPAYGAFSVTRVPDNMSTMRVWREVHLGQRLNVHVGPWRSDEGSSGDERNILVSTPIMGGLLGYRQLIVRQEDLQKFSTIVSQAQLKRLTAGQGRSWVDVKILRHNGYKVQASGNMETLVEMLATKRFDYLPCSVVEVDSLLEQHPRLTSGLTVVPDLLLYYPLPTMFYISANQPRMAERLEAGLAAVKRDGSLDALTARHFQKEIRQLQSGSSRCFVLDNPLLPPLYANEPPSLLRKNGG</sequence>
<dbReference type="InterPro" id="IPR006311">
    <property type="entry name" value="TAT_signal"/>
</dbReference>
<gene>
    <name evidence="2" type="ORF">GJ699_27315</name>
</gene>
<proteinExistence type="predicted"/>
<evidence type="ECO:0000313" key="3">
    <source>
        <dbReference type="Proteomes" id="UP000433309"/>
    </source>
</evidence>